<dbReference type="Proteomes" id="UP000259030">
    <property type="component" value="Chromosome"/>
</dbReference>
<keyword evidence="2" id="KW-1185">Reference proteome</keyword>
<dbReference type="AlphaFoldDB" id="A0A221SWR4"/>
<dbReference type="KEGG" id="dfc:DFI_08825"/>
<evidence type="ECO:0000313" key="2">
    <source>
        <dbReference type="Proteomes" id="UP000259030"/>
    </source>
</evidence>
<protein>
    <submittedName>
        <fullName evidence="1">Uncharacterized protein</fullName>
    </submittedName>
</protein>
<proteinExistence type="predicted"/>
<organism evidence="1 2">
    <name type="scientific">Deinococcus ficus</name>
    <dbReference type="NCBI Taxonomy" id="317577"/>
    <lineage>
        <taxon>Bacteria</taxon>
        <taxon>Thermotogati</taxon>
        <taxon>Deinococcota</taxon>
        <taxon>Deinococci</taxon>
        <taxon>Deinococcales</taxon>
        <taxon>Deinococcaceae</taxon>
        <taxon>Deinococcus</taxon>
    </lineage>
</organism>
<name>A0A221SWR4_9DEIO</name>
<evidence type="ECO:0000313" key="1">
    <source>
        <dbReference type="EMBL" id="ASN81092.1"/>
    </source>
</evidence>
<dbReference type="RefSeq" id="WP_051307437.1">
    <property type="nucleotide sequence ID" value="NZ_CP021081.1"/>
</dbReference>
<dbReference type="EMBL" id="CP021081">
    <property type="protein sequence ID" value="ASN81092.1"/>
    <property type="molecule type" value="Genomic_DNA"/>
</dbReference>
<accession>A0A221SWR4</accession>
<dbReference type="STRING" id="317577.GCA_000419625_02149"/>
<reference evidence="1 2" key="1">
    <citation type="submission" date="2017-05" db="EMBL/GenBank/DDBJ databases">
        <title>The complete genome sequence of Deinococcus ficus isolated from the rhizosphere of the Ficus religiosa L. in Taiwan.</title>
        <authorList>
            <person name="Wu K.-M."/>
            <person name="Liao T.-L."/>
            <person name="Liu Y.-M."/>
            <person name="Young C.-C."/>
            <person name="Tsai S.-F."/>
        </authorList>
    </citation>
    <scope>NUCLEOTIDE SEQUENCE [LARGE SCALE GENOMIC DNA]</scope>
    <source>
        <strain evidence="1 2">CC-FR2-10</strain>
    </source>
</reference>
<sequence>MRVGREKRREGQRRPTIVCLCGSVRFLEAFDQASLRETLAGRIVLSVGSHRQRDEDALAHLTDAERAAALDHLAALHRHRIDLADEILVINTGGYTGPSTRAEIAYARARGKTIRWLEEPPAA</sequence>
<gene>
    <name evidence="1" type="ORF">DFI_08825</name>
</gene>